<dbReference type="AlphaFoldDB" id="A0A0K2UM18"/>
<keyword evidence="1" id="KW-0472">Membrane</keyword>
<protein>
    <submittedName>
        <fullName evidence="2">Uncharacterized protein</fullName>
    </submittedName>
</protein>
<feature type="non-terminal residue" evidence="2">
    <location>
        <position position="1"/>
    </location>
</feature>
<reference evidence="2" key="1">
    <citation type="submission" date="2014-05" db="EMBL/GenBank/DDBJ databases">
        <authorList>
            <person name="Chronopoulou M."/>
        </authorList>
    </citation>
    <scope>NUCLEOTIDE SEQUENCE</scope>
    <source>
        <tissue evidence="2">Whole organism</tissue>
    </source>
</reference>
<organism evidence="2">
    <name type="scientific">Lepeophtheirus salmonis</name>
    <name type="common">Salmon louse</name>
    <name type="synonym">Caligus salmonis</name>
    <dbReference type="NCBI Taxonomy" id="72036"/>
    <lineage>
        <taxon>Eukaryota</taxon>
        <taxon>Metazoa</taxon>
        <taxon>Ecdysozoa</taxon>
        <taxon>Arthropoda</taxon>
        <taxon>Crustacea</taxon>
        <taxon>Multicrustacea</taxon>
        <taxon>Hexanauplia</taxon>
        <taxon>Copepoda</taxon>
        <taxon>Siphonostomatoida</taxon>
        <taxon>Caligidae</taxon>
        <taxon>Lepeophtheirus</taxon>
    </lineage>
</organism>
<feature type="transmembrane region" description="Helical" evidence="1">
    <location>
        <begin position="7"/>
        <end position="24"/>
    </location>
</feature>
<evidence type="ECO:0000256" key="1">
    <source>
        <dbReference type="SAM" id="Phobius"/>
    </source>
</evidence>
<evidence type="ECO:0000313" key="2">
    <source>
        <dbReference type="EMBL" id="CDW39120.1"/>
    </source>
</evidence>
<accession>A0A0K2UM18</accession>
<keyword evidence="1" id="KW-1133">Transmembrane helix</keyword>
<keyword evidence="1" id="KW-0812">Transmembrane</keyword>
<dbReference type="EMBL" id="HACA01021759">
    <property type="protein sequence ID" value="CDW39120.1"/>
    <property type="molecule type" value="Transcribed_RNA"/>
</dbReference>
<sequence>WPLTLDIILYNYNNLCVYVMYVLLNSRKRDIKYELKKGIRKRMSKLTLLCVFNLHIG</sequence>
<proteinExistence type="predicted"/>
<name>A0A0K2UM18_LEPSM</name>